<dbReference type="AlphaFoldDB" id="A0A090WZ36"/>
<protein>
    <submittedName>
        <fullName evidence="1">Uncharacterized protein</fullName>
    </submittedName>
</protein>
<gene>
    <name evidence="1" type="ORF">JCM19274_1325</name>
</gene>
<evidence type="ECO:0000313" key="2">
    <source>
        <dbReference type="Proteomes" id="UP000029643"/>
    </source>
</evidence>
<reference evidence="1 2" key="1">
    <citation type="journal article" date="2014" name="Genome Announc.">
        <title>Draft Genome Sequences of Marine Flavobacterium Algibacter lectus Strains SS8 and NR4.</title>
        <authorList>
            <person name="Takatani N."/>
            <person name="Nakanishi M."/>
            <person name="Meirelles P."/>
            <person name="Mino S."/>
            <person name="Suda W."/>
            <person name="Oshima K."/>
            <person name="Hattori M."/>
            <person name="Ohkuma M."/>
            <person name="Hosokawa M."/>
            <person name="Miyashita K."/>
            <person name="Thompson F.L."/>
            <person name="Niwa A."/>
            <person name="Sawabe T."/>
            <person name="Sawabe T."/>
        </authorList>
    </citation>
    <scope>NUCLEOTIDE SEQUENCE [LARGE SCALE GENOMIC DNA]</scope>
    <source>
        <strain evidence="2">JCM19274</strain>
    </source>
</reference>
<dbReference type="EMBL" id="BBNU01000011">
    <property type="protein sequence ID" value="GAL80699.1"/>
    <property type="molecule type" value="Genomic_DNA"/>
</dbReference>
<evidence type="ECO:0000313" key="1">
    <source>
        <dbReference type="EMBL" id="GAL80699.1"/>
    </source>
</evidence>
<organism evidence="1 2">
    <name type="scientific">Algibacter lectus</name>
    <dbReference type="NCBI Taxonomy" id="221126"/>
    <lineage>
        <taxon>Bacteria</taxon>
        <taxon>Pseudomonadati</taxon>
        <taxon>Bacteroidota</taxon>
        <taxon>Flavobacteriia</taxon>
        <taxon>Flavobacteriales</taxon>
        <taxon>Flavobacteriaceae</taxon>
        <taxon>Algibacter</taxon>
    </lineage>
</organism>
<name>A0A090WZ36_9FLAO</name>
<comment type="caution">
    <text evidence="1">The sequence shown here is derived from an EMBL/GenBank/DDBJ whole genome shotgun (WGS) entry which is preliminary data.</text>
</comment>
<sequence>MDLNVDVLKKVKNNFHVNLELKDKNGNLISKNKYMLLIGNHTAAAKEFKAMGNEIRQRNATYKYSNYNQFFDKLTGENGEVYESETDTIIARGFKTKN</sequence>
<dbReference type="RefSeq" id="WP_052416183.1">
    <property type="nucleotide sequence ID" value="NZ_BBNU01000011.1"/>
</dbReference>
<dbReference type="Proteomes" id="UP000029643">
    <property type="component" value="Unassembled WGS sequence"/>
</dbReference>
<accession>A0A090WZ36</accession>
<proteinExistence type="predicted"/>